<dbReference type="GeneID" id="20188377"/>
<evidence type="ECO:0000256" key="3">
    <source>
        <dbReference type="ARBA" id="ARBA00022525"/>
    </source>
</evidence>
<dbReference type="RefSeq" id="XP_008916351.1">
    <property type="nucleotide sequence ID" value="XM_008918103.1"/>
</dbReference>
<evidence type="ECO:0000256" key="2">
    <source>
        <dbReference type="ARBA" id="ARBA00010400"/>
    </source>
</evidence>
<organism evidence="6 7">
    <name type="scientific">Phytophthora nicotianae (strain INRA-310)</name>
    <name type="common">Phytophthora parasitica</name>
    <dbReference type="NCBI Taxonomy" id="761204"/>
    <lineage>
        <taxon>Eukaryota</taxon>
        <taxon>Sar</taxon>
        <taxon>Stramenopiles</taxon>
        <taxon>Oomycota</taxon>
        <taxon>Peronosporomycetes</taxon>
        <taxon>Peronosporales</taxon>
        <taxon>Peronosporaceae</taxon>
        <taxon>Phytophthora</taxon>
    </lineage>
</organism>
<evidence type="ECO:0000256" key="4">
    <source>
        <dbReference type="ARBA" id="ARBA00022729"/>
    </source>
</evidence>
<sequence>MGGIDHAHQFRLHRISIQRTVRMRKYYKTLLLGLVDLAIVNAFTIHKKLQKPVPTHAASLHRLHADLVSSQAICCYTSAAILLDNGNALLSSADPNKIVSLKPVHYSAEAQQVEGRSLRTREDEDINTDQAEEDRGLLDMFSSSVSKAASKKYLRNSELYDKMRHDNSKYLETLAVWKTQEYSVGKVERAMKKLGRDSDEITYITNGYKAFLESGNVRLK</sequence>
<name>W2PC05_PHYN3</name>
<evidence type="ECO:0000313" key="6">
    <source>
        <dbReference type="EMBL" id="ETM98356.1"/>
    </source>
</evidence>
<dbReference type="Pfam" id="PF16810">
    <property type="entry name" value="RXLR"/>
    <property type="match status" value="1"/>
</dbReference>
<proteinExistence type="inferred from homology"/>
<evidence type="ECO:0000313" key="7">
    <source>
        <dbReference type="Proteomes" id="UP000018817"/>
    </source>
</evidence>
<comment type="subcellular location">
    <subcellularLocation>
        <location evidence="1 5">Secreted</location>
    </subcellularLocation>
</comment>
<reference evidence="6 7" key="2">
    <citation type="submission" date="2013-11" db="EMBL/GenBank/DDBJ databases">
        <title>The Genome Sequence of Phytophthora parasitica INRA-310.</title>
        <authorList>
            <consortium name="The Broad Institute Genomics Platform"/>
            <person name="Russ C."/>
            <person name="Tyler B."/>
            <person name="Panabieres F."/>
            <person name="Shan W."/>
            <person name="Tripathy S."/>
            <person name="Grunwald N."/>
            <person name="Machado M."/>
            <person name="Johnson C.S."/>
            <person name="Arredondo F."/>
            <person name="Hong C."/>
            <person name="Coffey M."/>
            <person name="Young S.K."/>
            <person name="Zeng Q."/>
            <person name="Gargeya S."/>
            <person name="Fitzgerald M."/>
            <person name="Abouelleil A."/>
            <person name="Alvarado L."/>
            <person name="Chapman S.B."/>
            <person name="Gainer-Dewar J."/>
            <person name="Goldberg J."/>
            <person name="Griggs A."/>
            <person name="Gujja S."/>
            <person name="Hansen M."/>
            <person name="Howarth C."/>
            <person name="Imamovic A."/>
            <person name="Ireland A."/>
            <person name="Larimer J."/>
            <person name="McCowan C."/>
            <person name="Murphy C."/>
            <person name="Pearson M."/>
            <person name="Poon T.W."/>
            <person name="Priest M."/>
            <person name="Roberts A."/>
            <person name="Saif S."/>
            <person name="Shea T."/>
            <person name="Sykes S."/>
            <person name="Wortman J."/>
            <person name="Nusbaum C."/>
            <person name="Birren B."/>
        </authorList>
    </citation>
    <scope>NUCLEOTIDE SEQUENCE [LARGE SCALE GENOMIC DNA]</scope>
    <source>
        <strain evidence="6 7">INRA-310</strain>
    </source>
</reference>
<dbReference type="EMBL" id="KI669700">
    <property type="protein sequence ID" value="ETM98356.1"/>
    <property type="molecule type" value="Genomic_DNA"/>
</dbReference>
<dbReference type="VEuPathDB" id="FungiDB:PPTG_19642"/>
<comment type="function">
    <text evidence="5">Effector that suppresses plant defense responses during pathogen infection.</text>
</comment>
<evidence type="ECO:0000256" key="5">
    <source>
        <dbReference type="RuleBase" id="RU367124"/>
    </source>
</evidence>
<gene>
    <name evidence="6" type="ORF">PPTG_19642</name>
</gene>
<dbReference type="Proteomes" id="UP000018817">
    <property type="component" value="Unassembled WGS sequence"/>
</dbReference>
<comment type="similarity">
    <text evidence="2 5">Belongs to the RxLR effector family.</text>
</comment>
<dbReference type="InterPro" id="IPR031825">
    <property type="entry name" value="RXLR"/>
</dbReference>
<dbReference type="GO" id="GO:0005576">
    <property type="term" value="C:extracellular region"/>
    <property type="evidence" value="ECO:0007669"/>
    <property type="project" value="UniProtKB-SubCell"/>
</dbReference>
<comment type="domain">
    <text evidence="5">The RxLR-dEER motif acts to carry the protein into the host cell cytoplasm through binding to cell surface phosphatidylinositol-3-phosphate.</text>
</comment>
<keyword evidence="3 5" id="KW-0964">Secreted</keyword>
<keyword evidence="4" id="KW-0732">Signal</keyword>
<dbReference type="AlphaFoldDB" id="W2PC05"/>
<protein>
    <recommendedName>
        <fullName evidence="5">RxLR effector protein</fullName>
    </recommendedName>
</protein>
<dbReference type="OMA" id="NAFTIHK"/>
<dbReference type="OrthoDB" id="10338466at2759"/>
<evidence type="ECO:0000256" key="1">
    <source>
        <dbReference type="ARBA" id="ARBA00004613"/>
    </source>
</evidence>
<accession>W2PC05</accession>
<reference evidence="7" key="1">
    <citation type="submission" date="2011-12" db="EMBL/GenBank/DDBJ databases">
        <authorList>
            <consortium name="The Broad Institute Genome Sequencing Platform"/>
            <person name="Russ C."/>
            <person name="Tyler B."/>
            <person name="Panabieres F."/>
            <person name="Shan W."/>
            <person name="Tripathy S."/>
            <person name="Grunwald N."/>
            <person name="Machado M."/>
            <person name="Young S.K."/>
            <person name="Zeng Q."/>
            <person name="Gargeya S."/>
            <person name="Fitzgerald M."/>
            <person name="Haas B."/>
            <person name="Abouelleil A."/>
            <person name="Alvarado L."/>
            <person name="Arachchi H.M."/>
            <person name="Berlin A."/>
            <person name="Chapman S.B."/>
            <person name="Gearin G."/>
            <person name="Goldberg J."/>
            <person name="Griggs A."/>
            <person name="Gujja S."/>
            <person name="Hansen M."/>
            <person name="Heiman D."/>
            <person name="Howarth C."/>
            <person name="Larimer J."/>
            <person name="Lui A."/>
            <person name="MacDonald P.J.P."/>
            <person name="McCowen C."/>
            <person name="Montmayeur A."/>
            <person name="Murphy C."/>
            <person name="Neiman D."/>
            <person name="Pearson M."/>
            <person name="Priest M."/>
            <person name="Roberts A."/>
            <person name="Saif S."/>
            <person name="Shea T."/>
            <person name="Sisk P."/>
            <person name="Stolte C."/>
            <person name="Sykes S."/>
            <person name="Wortman J."/>
            <person name="Nusbaum C."/>
            <person name="Birren B."/>
        </authorList>
    </citation>
    <scope>NUCLEOTIDE SEQUENCE [LARGE SCALE GENOMIC DNA]</scope>
    <source>
        <strain evidence="7">INRA-310</strain>
    </source>
</reference>